<organism evidence="1 2">
    <name type="scientific">Vibrio cholerae</name>
    <dbReference type="NCBI Taxonomy" id="666"/>
    <lineage>
        <taxon>Bacteria</taxon>
        <taxon>Pseudomonadati</taxon>
        <taxon>Pseudomonadota</taxon>
        <taxon>Gammaproteobacteria</taxon>
        <taxon>Vibrionales</taxon>
        <taxon>Vibrionaceae</taxon>
        <taxon>Vibrio</taxon>
    </lineage>
</organism>
<reference evidence="1 2" key="1">
    <citation type="submission" date="2015-07" db="EMBL/GenBank/DDBJ databases">
        <authorList>
            <consortium name="Pathogen Informatics"/>
        </authorList>
    </citation>
    <scope>NUCLEOTIDE SEQUENCE [LARGE SCALE GENOMIC DNA]</scope>
    <source>
        <strain evidence="1 2">A51</strain>
    </source>
</reference>
<dbReference type="AlphaFoldDB" id="A0A655VKU1"/>
<dbReference type="Proteomes" id="UP000044806">
    <property type="component" value="Unassembled WGS sequence"/>
</dbReference>
<protein>
    <submittedName>
        <fullName evidence="1">Uncharacterized protein</fullName>
    </submittedName>
</protein>
<name>A0A655VKU1_VIBCL</name>
<evidence type="ECO:0000313" key="2">
    <source>
        <dbReference type="Proteomes" id="UP000044806"/>
    </source>
</evidence>
<proteinExistence type="predicted"/>
<accession>A0A655VKU1</accession>
<sequence>MLTPTWPVAMIIIASSMGVRRKRVEVCAFMAESLYWQLLFDNLANWK</sequence>
<evidence type="ECO:0000313" key="1">
    <source>
        <dbReference type="EMBL" id="CSA22752.1"/>
    </source>
</evidence>
<gene>
    <name evidence="1" type="ORF">ERS013165_01061</name>
</gene>
<dbReference type="EMBL" id="CWOW01000004">
    <property type="protein sequence ID" value="CSA22752.1"/>
    <property type="molecule type" value="Genomic_DNA"/>
</dbReference>